<dbReference type="InterPro" id="IPR016024">
    <property type="entry name" value="ARM-type_fold"/>
</dbReference>
<dbReference type="Gene3D" id="1.25.10.10">
    <property type="entry name" value="Leucine-rich Repeat Variant"/>
    <property type="match status" value="3"/>
</dbReference>
<dbReference type="InterPro" id="IPR041885">
    <property type="entry name" value="MAN1_winged_helix_dom"/>
</dbReference>
<keyword evidence="6" id="KW-0539">Nucleus</keyword>
<dbReference type="Pfam" id="PF09402">
    <property type="entry name" value="MSC"/>
    <property type="match status" value="1"/>
</dbReference>
<keyword evidence="3 8" id="KW-0812">Transmembrane</keyword>
<proteinExistence type="predicted"/>
<protein>
    <submittedName>
        <fullName evidence="14">Uncharacterized protein</fullName>
    </submittedName>
</protein>
<evidence type="ECO:0000256" key="4">
    <source>
        <dbReference type="ARBA" id="ARBA00022989"/>
    </source>
</evidence>
<keyword evidence="2" id="KW-0597">Phosphoprotein</keyword>
<dbReference type="Pfam" id="PF20416">
    <property type="entry name" value="UTP20"/>
    <property type="match status" value="1"/>
</dbReference>
<dbReference type="Pfam" id="PF12949">
    <property type="entry name" value="HeH"/>
    <property type="match status" value="1"/>
</dbReference>
<organism evidence="14 15">
    <name type="scientific">Saitoella complicata (strain BCRC 22490 / CBS 7301 / JCM 7358 / NBRC 10748 / NRRL Y-17804)</name>
    <dbReference type="NCBI Taxonomy" id="698492"/>
    <lineage>
        <taxon>Eukaryota</taxon>
        <taxon>Fungi</taxon>
        <taxon>Dikarya</taxon>
        <taxon>Ascomycota</taxon>
        <taxon>Taphrinomycotina</taxon>
        <taxon>Taphrinomycotina incertae sedis</taxon>
        <taxon>Saitoella</taxon>
    </lineage>
</organism>
<feature type="domain" description="U3 small nucleolar RNA-associated protein 20 C-terminal" evidence="13">
    <location>
        <begin position="2935"/>
        <end position="3279"/>
    </location>
</feature>
<feature type="transmembrane region" description="Helical" evidence="8">
    <location>
        <begin position="536"/>
        <end position="555"/>
    </location>
</feature>
<evidence type="ECO:0000313" key="15">
    <source>
        <dbReference type="Proteomes" id="UP000033140"/>
    </source>
</evidence>
<reference evidence="14 15" key="3">
    <citation type="journal article" date="2015" name="Genome Announc.">
        <title>Draft Genome Sequence of the Archiascomycetous Yeast Saitoella complicata.</title>
        <authorList>
            <person name="Yamauchi K."/>
            <person name="Kondo S."/>
            <person name="Hamamoto M."/>
            <person name="Takahashi Y."/>
            <person name="Ogura Y."/>
            <person name="Hayashi T."/>
            <person name="Nishida H."/>
        </authorList>
    </citation>
    <scope>NUCLEOTIDE SEQUENCE [LARGE SCALE GENOMIC DNA]</scope>
    <source>
        <strain evidence="14 15">NRRL Y-17804</strain>
    </source>
</reference>
<evidence type="ECO:0000256" key="3">
    <source>
        <dbReference type="ARBA" id="ARBA00022692"/>
    </source>
</evidence>
<dbReference type="InterPro" id="IPR011430">
    <property type="entry name" value="UTP20_N"/>
</dbReference>
<dbReference type="GO" id="GO:0032040">
    <property type="term" value="C:small-subunit processome"/>
    <property type="evidence" value="ECO:0007669"/>
    <property type="project" value="TreeGrafter"/>
</dbReference>
<feature type="domain" description="HeH/LEM" evidence="11">
    <location>
        <begin position="14"/>
        <end position="47"/>
    </location>
</feature>
<comment type="subcellular location">
    <subcellularLocation>
        <location evidence="1">Nucleus inner membrane</location>
    </subcellularLocation>
</comment>
<evidence type="ECO:0000259" key="11">
    <source>
        <dbReference type="Pfam" id="PF12949"/>
    </source>
</evidence>
<evidence type="ECO:0000259" key="9">
    <source>
        <dbReference type="Pfam" id="PF07539"/>
    </source>
</evidence>
<dbReference type="Pfam" id="PF23099">
    <property type="entry name" value="UTP20_C"/>
    <property type="match status" value="1"/>
</dbReference>
<sequence>MDDDLSYLQAGFDPATLRVADLRRILLEWDVQYPSSAKKAVLVDIFSQSITPNAAKYLKKKEKARATKAGSPDVYAYDRKVKIESTSEVEPGQEETPMVRRKSRRSLSPRKAMQPVSEEEEISPPPTATRRKSVKIEKPVLAVETRTPARRKSSKLLNEGEKDDVDTFSPHNPFQSPPPAGLEGGRRKTLAEGTASSKRKSLAATTPGTQNRRRTDLGPILALAPPEARVPARFMPSVNTLQTSTEFRELVNQVEEENKDSDEQEPEITEEFTPDEVKELQATPDGRKRLSESRAEARRLMKRRKVKKSGPSVWPKVLLGALVAPAVAYGAWWREEKVNVGYCGVDTPEHPRWPIPEALQPYEQYDPRPHLRPECVPCPDHAVCYPNFKAVCEPDFVEVLNPLSLNGLIPLPPACEPDSEKLRKVMIVADEAVQQLRNRNAAEECGHVKLPKGEPKGLNEEDLKAELYKLKSPALTDEQFENLWQHALNDVVDREEVTVTHTDGNNRIFSSSSLANISFGCAIRKSIRGSLARHRGALISVVLLALGFLYLRSFLIRRRKYSRRVEELVHYTLRQLSDQRRFNISNPEATPVPYVAVGQLRDLVLAGEFDPKERQRLWLGVQKVVEGNSNIRVRQLEVNGEIHRCWEWVSGVSFAPSEETTPTKVTGKEDEAVDAPRIVAAVAYEERSLFSQGGPWRMKDKNTQTTKRHRFKPFSKRVEGVKIDVYHRVNRQVQHEEAEECFFKTALESWTELNLTTTFTQFLREVRPLSNTLVQVLYHKEKIFELLEGFLKKGDELALEPLLDLITQFARDLGTEYEPFFARSITALFPFVRSGDLEVIEHTFNCLAFLLKYLAKQLVPDLRPVFDLLSPLLGKKQQKYYTTRFAAEAFAFLIRRARGEHLKIIVKHALADLAANPSDLYSDGLCTIFTESIKSVEMTLHSRATAIFEQLLECVHESETQEGRALVKKVEIALLHHSQRQTFTSIFDVVCNNLSAALEATFAPATRVIFAVDLAYTLAAVRKGTRVSDWPRIADLAARAVSSKTPEVFWPAAQLAAVFLQYAELGLAAQKCDSLFTPIFAGEDVNAVLAFCDYLGQSVPERFRDLALPYFVKFVAQRWEAAEQDLLVTLPRLKENGVFRTGTVPNKNLSNTGLLQLNQEKGLVPALLKKLSVSKELTIAFHEQDEQWFAQQLARLEALKCIHVTPAAIKPVVQQLGLVLLEKGQGSKTVAPVLGAALTIFAQHLTENDQSIVQLVADNLNQWTSVISFLEGAKAVFAAASSKKGLTVNNVEQGIIDPLLPILALPSKSRRSVTLEILASAYSFLNKGKISEHISACQLVEDAPLTVESVRTVQMQLRNLAQNYFLIPKQDWVGQVFPRLCLGVLTLNFTALWGDACKALTSVAQQRPELVWDLVWEGLQTTTQPTLDDAPEAEEEEPVGQNSTTTSVFQCFNLANVTEISEKSLSIMKAGTAEVKNLYVKKFVEDSTLSPMARSQALRVLLGVPELAEKHNAQLVPLFIDCNGTDAVAVEEGDAMGVDAEITKESWSRKDKNTMLELFAKFKNPRTLSKTDTVREILMNLLAMGDNHIQTLALNCLLTWKEVELRTYEDNLKNLLDDTRFRDEITLFLHLDQRDSTIQEAHRGVLMPVVVRILFGRVVARRGQASQKKGLASRRTTILAALANLPRDDLKSFLDLVLTAFKDLDVIKKSDADHHVLRYNQADAEEVPERKQVGYVTMLAEIMEQLGTIIGPFTEELLTPLVYCLYRAHTRIRNQEQTESEGSVELKIARNIRQVGLKCLTALFKYSTEFTWQPYVPLIFKEFVSPRLEKLPIESSQNPSGLLQLLATWASSVATVLYLAEYDTEVVPNVLRCLTNKSVKPEVITYILNMLQKVLDHVDDSETEEDVVEAIKDKVLIPNLDLALDSVTYLLENEESAGLKGDLLELLINVLSRLAPMVSAGDQAQKLVGLLMVMLDKPKKAVSEKVKTDVLEVVKHFLPLCEDFKPAEPVFQKRYKTISSLFASLATRNGRLVLSQVFEVFGAADEILLRVVKLIVDLNSFSKKRLDEPDFNRRLKAFAEVNENLFSELTLREWLPLLHNALFNIQDKEELALRSSASFTLRRFAEVVGAADDEQRDKRIEVLNNVVMKEVRRGMRNPNELVRAEYLSVLAHVVRHCSFWDQVGDMEPLLFGNDEEANFFNNILHIQQHRRLRALRRLAVSASKGIHPQNIAHLFMPLIEHFVMLTGEKAEVHGLIAETVKTIGVLSGWLTWAQYKAVLKRYIGMLKGDVESERTTIRLISAVVDGIAGSSNAQASTAEDAESDADGEDVDMADAGEVEEIKPSTALLSSLPPVERLQEEVLNGLLPPLVKYLHTREESTVILRVPVALPIVKLLRLLPEEVIANRLPGVLMDLSHVLKSKSQESRDMTRKTLADIVALLGPAYFQYVLTELRGALLRGSQLHVLGFTVHTLLVRLTENKQITKGDLDYCLPAIADMLVDDIFGVTGSEKEAEGYSTSMREVKGNKSFDSYEILAKYSSVEHLGVMIAPIKNLLHELSTLKLLKKVDEVLRRITLGVQANEAGNSREMLVFAYNVFQSSLKAEVVVQKSTESEARAESRKFFELDIKPKKHFIRDHYVANASKLTRFALDTLRSVLTRNDELMTEANLAGFIPLIGDCMLSESEELQISALRLLNLLLRVQMSAIDEGADVFVAQAFSFVKTSPSTNSEICQASLKFLATVLKDRKGVDIKESQLAYILKRIKPDLEEPDRQGVTFTFIRSVLSRKFIIPEVYDVMDTVATMMVTNQTRSARDVARSTYFQFLMDYPQGKGRLKAQIAFLVRNLSYEHQSGRQSVMEVLHLILSKFGDVLVQEVVGSFFVALVMVLVNDDVAECREMAGALIQKCLQRADAERLTGIVKALRTWTQADDQPSLQRTGMQVYGLFFDVFKATKTDEMQYCVKRIRDLLSQSARATDEDAEDVQVSDTWEMAYYTLQTLSKIATTCPETVITKKGADIWSAVRQHLLYRHSWVRLSAARLIGALFAQCKAAPTQLPVEISGGLKFSLEDLIEVARKSLIQMRSPQLSEDLGFQAIKNLIFVGRAFYGSQAIMPATDADADEEETEDAAEGKAGQVVTCLSWMMTRLSAELRRERRTNDRQALSKRLMLQWYATMINIIQPTDLEPHVKSILRPLYRFSELPDINTESKELKSLSQEIMSLLQGRVGVTSYVHAFNHVKQDAFEKRQDRRHKRSLQQVAEPELAAKKKMKHNLQKKEQRKKKSLQFKLSRVEREKYGADSSSSHHNHLDILYHNYVLVLVAVVHMPVFFYRLHQRPVMCLLVLKRLYNCPSQVGLSAETIDLLQVLSGSLWKPEVHWEYWRS</sequence>
<gene>
    <name evidence="14" type="ORF">G7K_3826-t1</name>
</gene>
<dbReference type="STRING" id="698492.A0A0E9NJU8"/>
<dbReference type="EMBL" id="BACD03000025">
    <property type="protein sequence ID" value="GAO49680.1"/>
    <property type="molecule type" value="Genomic_DNA"/>
</dbReference>
<dbReference type="PANTHER" id="PTHR17695:SF11">
    <property type="entry name" value="SMALL SUBUNIT PROCESSOME COMPONENT 20 HOMOLOG"/>
    <property type="match status" value="1"/>
</dbReference>
<dbReference type="InterPro" id="IPR057525">
    <property type="entry name" value="UTP20_C"/>
</dbReference>
<dbReference type="Proteomes" id="UP000033140">
    <property type="component" value="Unassembled WGS sequence"/>
</dbReference>
<feature type="compositionally biased region" description="Basic residues" evidence="7">
    <location>
        <begin position="99"/>
        <end position="108"/>
    </location>
</feature>
<dbReference type="OMA" id="CYKSCVQ"/>
<dbReference type="CDD" id="cd12935">
    <property type="entry name" value="LEM_like"/>
    <property type="match status" value="1"/>
</dbReference>
<feature type="domain" description="U3 small nucleolar RNA-associated protein 20 N-terminal" evidence="9">
    <location>
        <begin position="1546"/>
        <end position="2159"/>
    </location>
</feature>
<feature type="transmembrane region" description="Helical" evidence="8">
    <location>
        <begin position="313"/>
        <end position="332"/>
    </location>
</feature>
<evidence type="ECO:0000256" key="5">
    <source>
        <dbReference type="ARBA" id="ARBA00023136"/>
    </source>
</evidence>
<name>A0A0E9NJU8_SAICN</name>
<dbReference type="InterPro" id="IPR018996">
    <property type="entry name" value="Man1/Src1-like_C"/>
</dbReference>
<evidence type="ECO:0000259" key="13">
    <source>
        <dbReference type="Pfam" id="PF23099"/>
    </source>
</evidence>
<dbReference type="PANTHER" id="PTHR17695">
    <property type="entry name" value="SMALL SUBUNIT PROCESSOME COMPONENT 20 HOMOLOG"/>
    <property type="match status" value="1"/>
</dbReference>
<dbReference type="Gene3D" id="1.10.10.1180">
    <property type="entry name" value="MAN1, winged-helix domain"/>
    <property type="match status" value="1"/>
</dbReference>
<feature type="region of interest" description="Disordered" evidence="7">
    <location>
        <begin position="86"/>
        <end position="218"/>
    </location>
</feature>
<comment type="caution">
    <text evidence="14">The sequence shown here is derived from an EMBL/GenBank/DDBJ whole genome shotgun (WGS) entry which is preliminary data.</text>
</comment>
<evidence type="ECO:0000256" key="2">
    <source>
        <dbReference type="ARBA" id="ARBA00022553"/>
    </source>
</evidence>
<keyword evidence="4 8" id="KW-1133">Transmembrane helix</keyword>
<evidence type="ECO:0000259" key="10">
    <source>
        <dbReference type="Pfam" id="PF09402"/>
    </source>
</evidence>
<evidence type="ECO:0000256" key="1">
    <source>
        <dbReference type="ARBA" id="ARBA00004540"/>
    </source>
</evidence>
<keyword evidence="5 8" id="KW-0472">Membrane</keyword>
<dbReference type="SUPFAM" id="SSF48371">
    <property type="entry name" value="ARM repeat"/>
    <property type="match status" value="3"/>
</dbReference>
<evidence type="ECO:0000256" key="6">
    <source>
        <dbReference type="ARBA" id="ARBA00023242"/>
    </source>
</evidence>
<evidence type="ECO:0000259" key="12">
    <source>
        <dbReference type="Pfam" id="PF20416"/>
    </source>
</evidence>
<dbReference type="InterPro" id="IPR011989">
    <property type="entry name" value="ARM-like"/>
</dbReference>
<dbReference type="Pfam" id="PF07539">
    <property type="entry name" value="UTP20_N"/>
    <property type="match status" value="1"/>
</dbReference>
<dbReference type="InterPro" id="IPR052575">
    <property type="entry name" value="SSU_processome_comp_20"/>
</dbReference>
<dbReference type="InterPro" id="IPR025856">
    <property type="entry name" value="HeH/LEM_domain"/>
</dbReference>
<feature type="domain" description="U3 small nucleolar RNA-associated protein 20" evidence="12">
    <location>
        <begin position="2376"/>
        <end position="2595"/>
    </location>
</feature>
<dbReference type="GO" id="GO:0030686">
    <property type="term" value="C:90S preribosome"/>
    <property type="evidence" value="ECO:0007669"/>
    <property type="project" value="TreeGrafter"/>
</dbReference>
<evidence type="ECO:0000313" key="14">
    <source>
        <dbReference type="EMBL" id="GAO49680.1"/>
    </source>
</evidence>
<reference evidence="14 15" key="2">
    <citation type="journal article" date="2014" name="J. Gen. Appl. Microbiol.">
        <title>The early diverging ascomycetous budding yeast Saitoella complicata has three histone deacetylases belonging to the Clr6, Hos2, and Rpd3 lineages.</title>
        <authorList>
            <person name="Nishida H."/>
            <person name="Matsumoto T."/>
            <person name="Kondo S."/>
            <person name="Hamamoto M."/>
            <person name="Yoshikawa H."/>
        </authorList>
    </citation>
    <scope>NUCLEOTIDE SEQUENCE [LARGE SCALE GENOMIC DNA]</scope>
    <source>
        <strain evidence="14 15">NRRL Y-17804</strain>
    </source>
</reference>
<dbReference type="InterPro" id="IPR046523">
    <property type="entry name" value="UTP20_dom"/>
</dbReference>
<evidence type="ECO:0000256" key="7">
    <source>
        <dbReference type="SAM" id="MobiDB-lite"/>
    </source>
</evidence>
<evidence type="ECO:0000256" key="8">
    <source>
        <dbReference type="SAM" id="Phobius"/>
    </source>
</evidence>
<accession>A0A0E9NJU8</accession>
<keyword evidence="15" id="KW-1185">Reference proteome</keyword>
<feature type="domain" description="Man1/Src1-like C-terminal" evidence="10">
    <location>
        <begin position="322"/>
        <end position="650"/>
    </location>
</feature>
<reference evidence="14 15" key="1">
    <citation type="journal article" date="2011" name="J. Gen. Appl. Microbiol.">
        <title>Draft genome sequencing of the enigmatic yeast Saitoella complicata.</title>
        <authorList>
            <person name="Nishida H."/>
            <person name="Hamamoto M."/>
            <person name="Sugiyama J."/>
        </authorList>
    </citation>
    <scope>NUCLEOTIDE SEQUENCE [LARGE SCALE GENOMIC DNA]</scope>
    <source>
        <strain evidence="14 15">NRRL Y-17804</strain>
    </source>
</reference>
<dbReference type="GO" id="GO:0005637">
    <property type="term" value="C:nuclear inner membrane"/>
    <property type="evidence" value="ECO:0007669"/>
    <property type="project" value="UniProtKB-SubCell"/>
</dbReference>